<reference evidence="1 2" key="1">
    <citation type="submission" date="2018-03" db="EMBL/GenBank/DDBJ databases">
        <title>Bioinformatic expansion and discovery of thiopeptide antibiotics.</title>
        <authorList>
            <person name="Schwalen C.J."/>
            <person name="Hudson G.A."/>
            <person name="Mitchell D.A."/>
        </authorList>
    </citation>
    <scope>NUCLEOTIDE SEQUENCE [LARGE SCALE GENOMIC DNA]</scope>
    <source>
        <strain evidence="1 2">NRRL 8041</strain>
    </source>
</reference>
<organism evidence="1 2">
    <name type="scientific">Micromonospora arborensis</name>
    <dbReference type="NCBI Taxonomy" id="2116518"/>
    <lineage>
        <taxon>Bacteria</taxon>
        <taxon>Bacillati</taxon>
        <taxon>Actinomycetota</taxon>
        <taxon>Actinomycetes</taxon>
        <taxon>Micromonosporales</taxon>
        <taxon>Micromonosporaceae</taxon>
        <taxon>Micromonospora</taxon>
    </lineage>
</organism>
<comment type="caution">
    <text evidence="1">The sequence shown here is derived from an EMBL/GenBank/DDBJ whole genome shotgun (WGS) entry which is preliminary data.</text>
</comment>
<dbReference type="Proteomes" id="UP000248333">
    <property type="component" value="Unassembled WGS sequence"/>
</dbReference>
<dbReference type="AlphaFoldDB" id="A0A318NKY6"/>
<accession>A0A318NKY6</accession>
<evidence type="ECO:0000313" key="1">
    <source>
        <dbReference type="EMBL" id="PYC64310.1"/>
    </source>
</evidence>
<sequence>MQGWLSHVDQDSLIRHGRRKRFESKLAWTEHRPQRLEQTRRNQEITADLARVDIADWLAAPSPPSASEDGEPYPTPAEQVTALAEEMTRGAWRDIVTELDRATPDAISVKRDLTNHVWCDLFIGLVQAIEMTRRGFDSIPNKVKALILGSPLQADRPHVTEAVIGLIVDKAWHGIQTAAFAGAPLLDLISNEEALRALRILAVFICPAPAQHPAVRQHALKPLGEDATKILTDQTKTRLAELFTDWRADGDVPPSG</sequence>
<name>A0A318NKY6_9ACTN</name>
<gene>
    <name evidence="1" type="ORF">C7C45_30610</name>
</gene>
<evidence type="ECO:0000313" key="2">
    <source>
        <dbReference type="Proteomes" id="UP000248333"/>
    </source>
</evidence>
<keyword evidence="2" id="KW-1185">Reference proteome</keyword>
<protein>
    <submittedName>
        <fullName evidence="1">Uncharacterized protein</fullName>
    </submittedName>
</protein>
<dbReference type="EMBL" id="PYBV01000055">
    <property type="protein sequence ID" value="PYC64310.1"/>
    <property type="molecule type" value="Genomic_DNA"/>
</dbReference>
<proteinExistence type="predicted"/>